<reference evidence="3 4" key="1">
    <citation type="journal article" date="2019" name="Int. J. Syst. Evol. Microbiol.">
        <title>The Global Catalogue of Microorganisms (GCM) 10K type strain sequencing project: providing services to taxonomists for standard genome sequencing and annotation.</title>
        <authorList>
            <consortium name="The Broad Institute Genomics Platform"/>
            <consortium name="The Broad Institute Genome Sequencing Center for Infectious Disease"/>
            <person name="Wu L."/>
            <person name="Ma J."/>
        </authorList>
    </citation>
    <scope>NUCLEOTIDE SEQUENCE [LARGE SCALE GENOMIC DNA]</scope>
    <source>
        <strain evidence="3 4">JCM 14306</strain>
    </source>
</reference>
<dbReference type="PANTHER" id="PTHR35176">
    <property type="entry name" value="HEME OXYGENASE HI_0854-RELATED"/>
    <property type="match status" value="1"/>
</dbReference>
<sequence>MCRERLAAADRAFLATTGEDLRPHIVPITFALTGDELIFAVDHKPKTTPNLRRLANIAWNPRVAVLCDQYDADWSALWWIRADGHAVVTSEASVDGLVAKYPQYRETPPAGPYVTITVDSWTGWAAS</sequence>
<proteinExistence type="predicted"/>
<dbReference type="InterPro" id="IPR052019">
    <property type="entry name" value="F420H2_bilvrd_red/Heme_oxyg"/>
</dbReference>
<gene>
    <name evidence="3" type="ORF">GCM10009744_24950</name>
</gene>
<dbReference type="InterPro" id="IPR019967">
    <property type="entry name" value="F420-dep_enz_PPOX_Rv0121"/>
</dbReference>
<dbReference type="NCBIfam" id="TIGR03668">
    <property type="entry name" value="Rv0121_F420"/>
    <property type="match status" value="1"/>
</dbReference>
<name>A0ABN2F8C1_9ACTN</name>
<feature type="domain" description="Pyridoxamine 5'-phosphate oxidase N-terminal" evidence="2">
    <location>
        <begin position="2"/>
        <end position="118"/>
    </location>
</feature>
<protein>
    <submittedName>
        <fullName evidence="3">TIGR03668 family PPOX class F420-dependent oxidoreductase</fullName>
    </submittedName>
</protein>
<accession>A0ABN2F8C1</accession>
<evidence type="ECO:0000259" key="2">
    <source>
        <dbReference type="Pfam" id="PF01243"/>
    </source>
</evidence>
<evidence type="ECO:0000256" key="1">
    <source>
        <dbReference type="ARBA" id="ARBA00023002"/>
    </source>
</evidence>
<evidence type="ECO:0000313" key="3">
    <source>
        <dbReference type="EMBL" id="GAA1635156.1"/>
    </source>
</evidence>
<dbReference type="InterPro" id="IPR012349">
    <property type="entry name" value="Split_barrel_FMN-bd"/>
</dbReference>
<dbReference type="InterPro" id="IPR011576">
    <property type="entry name" value="Pyridox_Oxase_N"/>
</dbReference>
<evidence type="ECO:0000313" key="4">
    <source>
        <dbReference type="Proteomes" id="UP001501319"/>
    </source>
</evidence>
<dbReference type="Gene3D" id="2.30.110.10">
    <property type="entry name" value="Electron Transport, Fmn-binding Protein, Chain A"/>
    <property type="match status" value="1"/>
</dbReference>
<dbReference type="EMBL" id="BAAANE010000004">
    <property type="protein sequence ID" value="GAA1635156.1"/>
    <property type="molecule type" value="Genomic_DNA"/>
</dbReference>
<organism evidence="3 4">
    <name type="scientific">Kribbella alba</name>
    <dbReference type="NCBI Taxonomy" id="190197"/>
    <lineage>
        <taxon>Bacteria</taxon>
        <taxon>Bacillati</taxon>
        <taxon>Actinomycetota</taxon>
        <taxon>Actinomycetes</taxon>
        <taxon>Propionibacteriales</taxon>
        <taxon>Kribbellaceae</taxon>
        <taxon>Kribbella</taxon>
    </lineage>
</organism>
<comment type="caution">
    <text evidence="3">The sequence shown here is derived from an EMBL/GenBank/DDBJ whole genome shotgun (WGS) entry which is preliminary data.</text>
</comment>
<keyword evidence="1" id="KW-0560">Oxidoreductase</keyword>
<dbReference type="Proteomes" id="UP001501319">
    <property type="component" value="Unassembled WGS sequence"/>
</dbReference>
<keyword evidence="4" id="KW-1185">Reference proteome</keyword>
<dbReference type="SUPFAM" id="SSF50475">
    <property type="entry name" value="FMN-binding split barrel"/>
    <property type="match status" value="1"/>
</dbReference>
<dbReference type="Pfam" id="PF01243">
    <property type="entry name" value="PNPOx_N"/>
    <property type="match status" value="1"/>
</dbReference>
<dbReference type="PANTHER" id="PTHR35176:SF2">
    <property type="entry name" value="F420H(2)-DEPENDENT REDUCTASE RV1155"/>
    <property type="match status" value="1"/>
</dbReference>